<proteinExistence type="predicted"/>
<evidence type="ECO:0000313" key="1">
    <source>
        <dbReference type="EMBL" id="KAF3569228.1"/>
    </source>
</evidence>
<sequence length="109" mass="11110">MCGFEGLCSQPWSRSRRVGVYDGGFAGGAAASESSLCTAARFQARELSLLHAEALDDTCIASLNVGTRGIAVSPDTGRQINVAAPASDLGGNSLRSALLVIPSPSDLTA</sequence>
<accession>A0ABQ7DA30</accession>
<evidence type="ECO:0000313" key="2">
    <source>
        <dbReference type="Proteomes" id="UP000266723"/>
    </source>
</evidence>
<name>A0ABQ7DA30_BRACR</name>
<comment type="caution">
    <text evidence="1">The sequence shown here is derived from an EMBL/GenBank/DDBJ whole genome shotgun (WGS) entry which is preliminary data.</text>
</comment>
<protein>
    <recommendedName>
        <fullName evidence="3">Anaphase-promoting complex subunit 4 WD40 domain-containing protein</fullName>
    </recommendedName>
</protein>
<evidence type="ECO:0008006" key="3">
    <source>
        <dbReference type="Google" id="ProtNLM"/>
    </source>
</evidence>
<reference evidence="1 2" key="1">
    <citation type="journal article" date="2020" name="BMC Genomics">
        <title>Intraspecific diversification of the crop wild relative Brassica cretica Lam. using demographic model selection.</title>
        <authorList>
            <person name="Kioukis A."/>
            <person name="Michalopoulou V.A."/>
            <person name="Briers L."/>
            <person name="Pirintsos S."/>
            <person name="Studholme D.J."/>
            <person name="Pavlidis P."/>
            <person name="Sarris P.F."/>
        </authorList>
    </citation>
    <scope>NUCLEOTIDE SEQUENCE [LARGE SCALE GENOMIC DNA]</scope>
    <source>
        <strain evidence="2">cv. PFS-1207/04</strain>
    </source>
</reference>
<keyword evidence="2" id="KW-1185">Reference proteome</keyword>
<gene>
    <name evidence="1" type="ORF">DY000_02019239</name>
</gene>
<dbReference type="Proteomes" id="UP000266723">
    <property type="component" value="Unassembled WGS sequence"/>
</dbReference>
<organism evidence="1 2">
    <name type="scientific">Brassica cretica</name>
    <name type="common">Mustard</name>
    <dbReference type="NCBI Taxonomy" id="69181"/>
    <lineage>
        <taxon>Eukaryota</taxon>
        <taxon>Viridiplantae</taxon>
        <taxon>Streptophyta</taxon>
        <taxon>Embryophyta</taxon>
        <taxon>Tracheophyta</taxon>
        <taxon>Spermatophyta</taxon>
        <taxon>Magnoliopsida</taxon>
        <taxon>eudicotyledons</taxon>
        <taxon>Gunneridae</taxon>
        <taxon>Pentapetalae</taxon>
        <taxon>rosids</taxon>
        <taxon>malvids</taxon>
        <taxon>Brassicales</taxon>
        <taxon>Brassicaceae</taxon>
        <taxon>Brassiceae</taxon>
        <taxon>Brassica</taxon>
    </lineage>
</organism>
<dbReference type="EMBL" id="QGKV02000759">
    <property type="protein sequence ID" value="KAF3569228.1"/>
    <property type="molecule type" value="Genomic_DNA"/>
</dbReference>